<dbReference type="Gene3D" id="3.90.25.10">
    <property type="entry name" value="UDP-galactose 4-epimerase, domain 1"/>
    <property type="match status" value="1"/>
</dbReference>
<keyword evidence="3" id="KW-1185">Reference proteome</keyword>
<dbReference type="CDD" id="cd05252">
    <property type="entry name" value="CDP_GD_SDR_e"/>
    <property type="match status" value="1"/>
</dbReference>
<evidence type="ECO:0000259" key="1">
    <source>
        <dbReference type="Pfam" id="PF16363"/>
    </source>
</evidence>
<dbReference type="Gene3D" id="3.40.50.720">
    <property type="entry name" value="NAD(P)-binding Rossmann-like Domain"/>
    <property type="match status" value="1"/>
</dbReference>
<dbReference type="InterPro" id="IPR013445">
    <property type="entry name" value="CDP_4_6_deHydtase"/>
</dbReference>
<dbReference type="AlphaFoldDB" id="I3CHM6"/>
<name>I3CHM6_9GAMM</name>
<accession>I3CHM6</accession>
<dbReference type="RefSeq" id="WP_002690048.1">
    <property type="nucleotide sequence ID" value="NZ_JH600070.1"/>
</dbReference>
<gene>
    <name evidence="2" type="ORF">BegalDRAFT_2265</name>
</gene>
<evidence type="ECO:0000313" key="3">
    <source>
        <dbReference type="Proteomes" id="UP000005744"/>
    </source>
</evidence>
<dbReference type="PANTHER" id="PTHR43000">
    <property type="entry name" value="DTDP-D-GLUCOSE 4,6-DEHYDRATASE-RELATED"/>
    <property type="match status" value="1"/>
</dbReference>
<dbReference type="EMBL" id="JH600070">
    <property type="protein sequence ID" value="EIJ43119.1"/>
    <property type="molecule type" value="Genomic_DNA"/>
</dbReference>
<dbReference type="NCBIfam" id="TIGR02622">
    <property type="entry name" value="CDP_4_6_dhtase"/>
    <property type="match status" value="1"/>
</dbReference>
<sequence>MESLVNPAFWQHKKVLLTGHTGFKGSWLALWLQQLGADVIGYSLPPPTQPNLYELAHVAQQMQTTIGDIRDLTALTHCLQKYKPDIVFHLAAQSLVRYSYQNPVETYASNVMGTVHLLDAVRQTNSVKAVVIVTSDKCYDNQEWIWAYRENEPMGGYDPYSNSKGCAELVTMAYRNSFFHPANYAQHGVAIASVRAGNVIGGGDWAQDRLIPDILQAFIANRPVQIRNPHAIRPWQLVLEPLQGYLLLAEKLYLEGTKFAEGWNFGAEEKDSRPVQWIVEKLAQIWGSGATWQTDNLQHPHEAHYLKLDSTKAKTYLGWQPKLSLETSLTWIVEWYQHYLHQADMETITRAQIANYQKLS</sequence>
<organism evidence="2 3">
    <name type="scientific">Beggiatoa alba B18LD</name>
    <dbReference type="NCBI Taxonomy" id="395493"/>
    <lineage>
        <taxon>Bacteria</taxon>
        <taxon>Pseudomonadati</taxon>
        <taxon>Pseudomonadota</taxon>
        <taxon>Gammaproteobacteria</taxon>
        <taxon>Thiotrichales</taxon>
        <taxon>Thiotrichaceae</taxon>
        <taxon>Beggiatoa</taxon>
    </lineage>
</organism>
<feature type="domain" description="NAD(P)-binding" evidence="1">
    <location>
        <begin position="16"/>
        <end position="327"/>
    </location>
</feature>
<dbReference type="InterPro" id="IPR016040">
    <property type="entry name" value="NAD(P)-bd_dom"/>
</dbReference>
<reference evidence="2 3" key="1">
    <citation type="submission" date="2011-11" db="EMBL/GenBank/DDBJ databases">
        <title>Improved High-Quality Draft sequence of Beggiatoa alba B18lD.</title>
        <authorList>
            <consortium name="US DOE Joint Genome Institute"/>
            <person name="Lucas S."/>
            <person name="Han J."/>
            <person name="Lapidus A."/>
            <person name="Cheng J.-F."/>
            <person name="Goodwin L."/>
            <person name="Pitluck S."/>
            <person name="Peters L."/>
            <person name="Mikhailova N."/>
            <person name="Held B."/>
            <person name="Detter J.C."/>
            <person name="Han C."/>
            <person name="Tapia R."/>
            <person name="Land M."/>
            <person name="Hauser L."/>
            <person name="Kyrpides N."/>
            <person name="Ivanova N."/>
            <person name="Pagani I."/>
            <person name="Samuel K."/>
            <person name="Teske A."/>
            <person name="Mueller J."/>
            <person name="Woyke T."/>
        </authorList>
    </citation>
    <scope>NUCLEOTIDE SEQUENCE [LARGE SCALE GENOMIC DNA]</scope>
    <source>
        <strain evidence="2 3">B18LD</strain>
    </source>
</reference>
<dbReference type="InterPro" id="IPR036291">
    <property type="entry name" value="NAD(P)-bd_dom_sf"/>
</dbReference>
<dbReference type="Pfam" id="PF16363">
    <property type="entry name" value="GDP_Man_Dehyd"/>
    <property type="match status" value="1"/>
</dbReference>
<evidence type="ECO:0000313" key="2">
    <source>
        <dbReference type="EMBL" id="EIJ43119.1"/>
    </source>
</evidence>
<dbReference type="SUPFAM" id="SSF51735">
    <property type="entry name" value="NAD(P)-binding Rossmann-fold domains"/>
    <property type="match status" value="1"/>
</dbReference>
<dbReference type="Proteomes" id="UP000005744">
    <property type="component" value="Unassembled WGS sequence"/>
</dbReference>
<proteinExistence type="predicted"/>
<dbReference type="STRING" id="395493.BegalDRAFT_2265"/>
<dbReference type="HOGENOM" id="CLU_007383_1_7_6"/>
<protein>
    <submittedName>
        <fullName evidence="2">CDP-glucose 4,6-dehydratase</fullName>
    </submittedName>
</protein>
<dbReference type="eggNOG" id="COG0451">
    <property type="taxonomic scope" value="Bacteria"/>
</dbReference>